<name>A0A0F6SQY0_9CORY</name>
<sequence length="284" mass="31373">MTSPEHTVSTEQESTIVVYAWSWLAALKAAIQFTDKDHPTIRVNLDTDSEQVIVSALVPNHALAIEVPVQWIDVPPENYPRDRGFELTKKQVEDVLQVFKTKSYAGVELEDQPMYSVHLSAEKVRYSRADELDVKGLSPLEQFRNTTDELPDNVADVVDPSASFPLDAMAQVSVDQINRIVKVASILKADISLQAMEIESDTQQAKTSILCGPATSMARIPKPVEPHNAEQSEAPSFDDEDHGADYDEPLFDMPSEEEPEATDVDVNEEIPSLRIVGADPTSAT</sequence>
<dbReference type="HOGENOM" id="CLU_978848_0_0_11"/>
<feature type="region of interest" description="Disordered" evidence="1">
    <location>
        <begin position="218"/>
        <end position="284"/>
    </location>
</feature>
<reference evidence="2 3" key="1">
    <citation type="submission" date="2015-04" db="EMBL/GenBank/DDBJ databases">
        <title>Complete Genome Sequence of Brevibacterium flavum ATCC 15168.</title>
        <authorList>
            <person name="Ahn J."/>
            <person name="Park G."/>
            <person name="Jeon W."/>
            <person name="Jang Y."/>
            <person name="Jang M."/>
            <person name="Lee H."/>
            <person name="Lee H."/>
        </authorList>
    </citation>
    <scope>NUCLEOTIDE SEQUENCE [LARGE SCALE GENOMIC DNA]</scope>
    <source>
        <strain evidence="2 3">ATCC 15168</strain>
    </source>
</reference>
<accession>A0A0F6SQY0</accession>
<dbReference type="RefSeq" id="WP_003860121.1">
    <property type="nucleotide sequence ID" value="NZ_CP011309.1"/>
</dbReference>
<evidence type="ECO:0000256" key="1">
    <source>
        <dbReference type="SAM" id="MobiDB-lite"/>
    </source>
</evidence>
<evidence type="ECO:0000313" key="2">
    <source>
        <dbReference type="EMBL" id="AKF26994.1"/>
    </source>
</evidence>
<keyword evidence="3" id="KW-1185">Reference proteome</keyword>
<feature type="compositionally biased region" description="Acidic residues" evidence="1">
    <location>
        <begin position="236"/>
        <end position="268"/>
    </location>
</feature>
<dbReference type="Proteomes" id="UP000034037">
    <property type="component" value="Chromosome"/>
</dbReference>
<gene>
    <name evidence="2" type="ORF">YH66_05195</name>
</gene>
<evidence type="ECO:0000313" key="3">
    <source>
        <dbReference type="Proteomes" id="UP000034037"/>
    </source>
</evidence>
<dbReference type="AlphaFoldDB" id="A0A0F6SQY0"/>
<organism evidence="2 3">
    <name type="scientific">[Brevibacterium] flavum</name>
    <dbReference type="NCBI Taxonomy" id="92706"/>
    <lineage>
        <taxon>Bacteria</taxon>
        <taxon>Bacillati</taxon>
        <taxon>Actinomycetota</taxon>
        <taxon>Actinomycetes</taxon>
        <taxon>Mycobacteriales</taxon>
        <taxon>Corynebacteriaceae</taxon>
        <taxon>Corynebacterium</taxon>
    </lineage>
</organism>
<dbReference type="PATRIC" id="fig|92706.3.peg.1079"/>
<dbReference type="EMBL" id="CP011309">
    <property type="protein sequence ID" value="AKF26994.1"/>
    <property type="molecule type" value="Genomic_DNA"/>
</dbReference>
<protein>
    <submittedName>
        <fullName evidence="2">Uncharacterized protein</fullName>
    </submittedName>
</protein>
<proteinExistence type="predicted"/>